<feature type="domain" description="F-box" evidence="1">
    <location>
        <begin position="1"/>
        <end position="46"/>
    </location>
</feature>
<dbReference type="CDD" id="cd22157">
    <property type="entry name" value="F-box_AtFBW1-like"/>
    <property type="match status" value="1"/>
</dbReference>
<sequence length="357" mass="40414">MPAGILPVELLEEIFTKLPVKSLISLTIICKSWLALISSQSFAKTHLSRYHLNPDTHLLLLHRPGLRTVTISTLNFSIPVTSRIKVPVSHQAHTKSQGLMFKLAGSINGLVCLSRPIFKPTEVVIWNPATHRFREIMVPQLNLRNYTTYVAFGYDCVRDDYKIVCASNISEMSYRFRMYSCNDDSWKELKHGFDFQLGFPTSCEVVKGNPFWIGLDGDMKEILLYVDVECEVIRVYSGPDYVNDETTYTSIMALEDKAAQIVYSLSAETNYLIKVYALEESSGVWTLMYSTESMGLQMGLQVPVLFSCYRNGKFVMEGKHEGMEMIKEEAANEAGQETALAANDRNTSDSMMVERIE</sequence>
<reference evidence="2" key="1">
    <citation type="submission" date="2023-02" db="EMBL/GenBank/DDBJ databases">
        <title>Genome of toxic invasive species Heracleum sosnowskyi carries increased number of genes despite the absence of recent whole-genome duplications.</title>
        <authorList>
            <person name="Schelkunov M."/>
            <person name="Shtratnikova V."/>
            <person name="Makarenko M."/>
            <person name="Klepikova A."/>
            <person name="Omelchenko D."/>
            <person name="Novikova G."/>
            <person name="Obukhova E."/>
            <person name="Bogdanov V."/>
            <person name="Penin A."/>
            <person name="Logacheva M."/>
        </authorList>
    </citation>
    <scope>NUCLEOTIDE SEQUENCE</scope>
    <source>
        <strain evidence="2">Hsosn_3</strain>
        <tissue evidence="2">Leaf</tissue>
    </source>
</reference>
<dbReference type="EMBL" id="JAUIZM010000001">
    <property type="protein sequence ID" value="KAK1403301.1"/>
    <property type="molecule type" value="Genomic_DNA"/>
</dbReference>
<dbReference type="InterPro" id="IPR017451">
    <property type="entry name" value="F-box-assoc_interact_dom"/>
</dbReference>
<dbReference type="PANTHER" id="PTHR31672">
    <property type="entry name" value="BNACNNG10540D PROTEIN"/>
    <property type="match status" value="1"/>
</dbReference>
<dbReference type="Proteomes" id="UP001237642">
    <property type="component" value="Unassembled WGS sequence"/>
</dbReference>
<dbReference type="Gene3D" id="1.20.1280.50">
    <property type="match status" value="1"/>
</dbReference>
<accession>A0AAD8JIK2</accession>
<dbReference type="SUPFAM" id="SSF81383">
    <property type="entry name" value="F-box domain"/>
    <property type="match status" value="1"/>
</dbReference>
<dbReference type="AlphaFoldDB" id="A0AAD8JIK2"/>
<dbReference type="PROSITE" id="PS50181">
    <property type="entry name" value="FBOX"/>
    <property type="match status" value="1"/>
</dbReference>
<reference evidence="2" key="2">
    <citation type="submission" date="2023-05" db="EMBL/GenBank/DDBJ databases">
        <authorList>
            <person name="Schelkunov M.I."/>
        </authorList>
    </citation>
    <scope>NUCLEOTIDE SEQUENCE</scope>
    <source>
        <strain evidence="2">Hsosn_3</strain>
        <tissue evidence="2">Leaf</tissue>
    </source>
</reference>
<name>A0AAD8JIK2_9APIA</name>
<evidence type="ECO:0000313" key="2">
    <source>
        <dbReference type="EMBL" id="KAK1403301.1"/>
    </source>
</evidence>
<keyword evidence="3" id="KW-1185">Reference proteome</keyword>
<protein>
    <recommendedName>
        <fullName evidence="1">F-box domain-containing protein</fullName>
    </recommendedName>
</protein>
<dbReference type="NCBIfam" id="TIGR01640">
    <property type="entry name" value="F_box_assoc_1"/>
    <property type="match status" value="1"/>
</dbReference>
<dbReference type="PANTHER" id="PTHR31672:SF13">
    <property type="entry name" value="F-BOX PROTEIN CPR30-LIKE"/>
    <property type="match status" value="1"/>
</dbReference>
<evidence type="ECO:0000259" key="1">
    <source>
        <dbReference type="PROSITE" id="PS50181"/>
    </source>
</evidence>
<dbReference type="Pfam" id="PF00646">
    <property type="entry name" value="F-box"/>
    <property type="match status" value="1"/>
</dbReference>
<organism evidence="2 3">
    <name type="scientific">Heracleum sosnowskyi</name>
    <dbReference type="NCBI Taxonomy" id="360622"/>
    <lineage>
        <taxon>Eukaryota</taxon>
        <taxon>Viridiplantae</taxon>
        <taxon>Streptophyta</taxon>
        <taxon>Embryophyta</taxon>
        <taxon>Tracheophyta</taxon>
        <taxon>Spermatophyta</taxon>
        <taxon>Magnoliopsida</taxon>
        <taxon>eudicotyledons</taxon>
        <taxon>Gunneridae</taxon>
        <taxon>Pentapetalae</taxon>
        <taxon>asterids</taxon>
        <taxon>campanulids</taxon>
        <taxon>Apiales</taxon>
        <taxon>Apiaceae</taxon>
        <taxon>Apioideae</taxon>
        <taxon>apioid superclade</taxon>
        <taxon>Tordylieae</taxon>
        <taxon>Tordyliinae</taxon>
        <taxon>Heracleum</taxon>
    </lineage>
</organism>
<dbReference type="InterPro" id="IPR036047">
    <property type="entry name" value="F-box-like_dom_sf"/>
</dbReference>
<dbReference type="InterPro" id="IPR006527">
    <property type="entry name" value="F-box-assoc_dom_typ1"/>
</dbReference>
<dbReference type="InterPro" id="IPR050796">
    <property type="entry name" value="SCF_F-box_component"/>
</dbReference>
<dbReference type="InterPro" id="IPR001810">
    <property type="entry name" value="F-box_dom"/>
</dbReference>
<evidence type="ECO:0000313" key="3">
    <source>
        <dbReference type="Proteomes" id="UP001237642"/>
    </source>
</evidence>
<proteinExistence type="predicted"/>
<comment type="caution">
    <text evidence="2">The sequence shown here is derived from an EMBL/GenBank/DDBJ whole genome shotgun (WGS) entry which is preliminary data.</text>
</comment>
<dbReference type="SMART" id="SM00256">
    <property type="entry name" value="FBOX"/>
    <property type="match status" value="1"/>
</dbReference>
<dbReference type="Pfam" id="PF07734">
    <property type="entry name" value="FBA_1"/>
    <property type="match status" value="1"/>
</dbReference>
<gene>
    <name evidence="2" type="ORF">POM88_002906</name>
</gene>